<keyword evidence="2" id="KW-0472">Membrane</keyword>
<keyword evidence="2" id="KW-0812">Transmembrane</keyword>
<dbReference type="Proteomes" id="UP001338125">
    <property type="component" value="Unassembled WGS sequence"/>
</dbReference>
<feature type="region of interest" description="Disordered" evidence="1">
    <location>
        <begin position="141"/>
        <end position="245"/>
    </location>
</feature>
<comment type="caution">
    <text evidence="4">The sequence shown here is derived from an EMBL/GenBank/DDBJ whole genome shotgun (WGS) entry which is preliminary data.</text>
</comment>
<evidence type="ECO:0000313" key="5">
    <source>
        <dbReference type="Proteomes" id="UP001338125"/>
    </source>
</evidence>
<accession>A0ABR0SJT2</accession>
<feature type="compositionally biased region" description="Low complexity" evidence="1">
    <location>
        <begin position="202"/>
        <end position="232"/>
    </location>
</feature>
<organism evidence="4 5">
    <name type="scientific">Cladobotryum mycophilum</name>
    <dbReference type="NCBI Taxonomy" id="491253"/>
    <lineage>
        <taxon>Eukaryota</taxon>
        <taxon>Fungi</taxon>
        <taxon>Dikarya</taxon>
        <taxon>Ascomycota</taxon>
        <taxon>Pezizomycotina</taxon>
        <taxon>Sordariomycetes</taxon>
        <taxon>Hypocreomycetidae</taxon>
        <taxon>Hypocreales</taxon>
        <taxon>Hypocreaceae</taxon>
        <taxon>Cladobotryum</taxon>
    </lineage>
</organism>
<feature type="signal peptide" evidence="3">
    <location>
        <begin position="1"/>
        <end position="22"/>
    </location>
</feature>
<name>A0ABR0SJT2_9HYPO</name>
<keyword evidence="2" id="KW-1133">Transmembrane helix</keyword>
<feature type="transmembrane region" description="Helical" evidence="2">
    <location>
        <begin position="249"/>
        <end position="274"/>
    </location>
</feature>
<dbReference type="EMBL" id="JAVFKD010000012">
    <property type="protein sequence ID" value="KAK5992388.1"/>
    <property type="molecule type" value="Genomic_DNA"/>
</dbReference>
<evidence type="ECO:0000313" key="4">
    <source>
        <dbReference type="EMBL" id="KAK5992388.1"/>
    </source>
</evidence>
<gene>
    <name evidence="4" type="ORF">PT974_05792</name>
</gene>
<evidence type="ECO:0000256" key="3">
    <source>
        <dbReference type="SAM" id="SignalP"/>
    </source>
</evidence>
<keyword evidence="5" id="KW-1185">Reference proteome</keyword>
<keyword evidence="3" id="KW-0732">Signal</keyword>
<proteinExistence type="predicted"/>
<feature type="region of interest" description="Disordered" evidence="1">
    <location>
        <begin position="466"/>
        <end position="485"/>
    </location>
</feature>
<evidence type="ECO:0008006" key="6">
    <source>
        <dbReference type="Google" id="ProtNLM"/>
    </source>
</evidence>
<sequence length="485" mass="50340">MARILPINYLLLLITLIYVVRAAPYGLPGDFSSLIPACAAVCFQSFLSVSFGDNAPASLESLCSRIGASDFTLGEAAVQCLVAERAVGYCSNKEASDTIINKAYYMCYGQPNALQPTHTVITATLAIPQYGSGPITFPPTRTGSLPTAIPASRSGSASLTLPTTLVTDPTSLSSIQPSVGTTSPRPTSAPPSQTQAPLPVPTTTSEATTLMTSTKITTSAAVTSTSTEAPAAGAGGDGDKKKSTSSGTIAGVAVGVIAGVAFFAIGIAVFLRYMRRKKFRQWRMAGKNGGPPSRDTWGYNIEKGPNGGGGTDSWITNQLRAPLDPNPPPPPKSYSRASWRPSAIGLAISPSFSRDVSRAATPTRRMSRLLPAKPIMNGGSKANGPAEDQEHLMTGAAMAGVAAAGIAVGVPAATSQAVQARNLTNRDKPHPPLPRLHIQIPQTRASKIVAPAGPGLESTITEFEEDGKTVSPGGGLIWRPPRQIP</sequence>
<feature type="compositionally biased region" description="Low complexity" evidence="1">
    <location>
        <begin position="158"/>
        <end position="174"/>
    </location>
</feature>
<dbReference type="CDD" id="cd12087">
    <property type="entry name" value="TM_EGFR-like"/>
    <property type="match status" value="1"/>
</dbReference>
<evidence type="ECO:0000256" key="1">
    <source>
        <dbReference type="SAM" id="MobiDB-lite"/>
    </source>
</evidence>
<evidence type="ECO:0000256" key="2">
    <source>
        <dbReference type="SAM" id="Phobius"/>
    </source>
</evidence>
<protein>
    <recommendedName>
        <fullName evidence="6">Mid2 domain-containing protein</fullName>
    </recommendedName>
</protein>
<feature type="chain" id="PRO_5045279279" description="Mid2 domain-containing protein" evidence="3">
    <location>
        <begin position="23"/>
        <end position="485"/>
    </location>
</feature>
<reference evidence="4 5" key="1">
    <citation type="submission" date="2024-01" db="EMBL/GenBank/DDBJ databases">
        <title>Complete genome of Cladobotryum mycophilum ATHUM6906.</title>
        <authorList>
            <person name="Christinaki A.C."/>
            <person name="Myridakis A.I."/>
            <person name="Kouvelis V.N."/>
        </authorList>
    </citation>
    <scope>NUCLEOTIDE SEQUENCE [LARGE SCALE GENOMIC DNA]</scope>
    <source>
        <strain evidence="4 5">ATHUM6906</strain>
    </source>
</reference>
<feature type="compositionally biased region" description="Low complexity" evidence="1">
    <location>
        <begin position="181"/>
        <end position="194"/>
    </location>
</feature>